<name>A0A2A7SF16_BURGA</name>
<accession>A0A2A7SF16</accession>
<comment type="caution">
    <text evidence="2">The sequence shown here is derived from an EMBL/GenBank/DDBJ whole genome shotgun (WGS) entry which is preliminary data.</text>
</comment>
<evidence type="ECO:0000313" key="3">
    <source>
        <dbReference type="Proteomes" id="UP000220629"/>
    </source>
</evidence>
<reference evidence="3" key="1">
    <citation type="submission" date="2017-09" db="EMBL/GenBank/DDBJ databases">
        <title>FDA dAtabase for Regulatory Grade micrObial Sequences (FDA-ARGOS): Supporting development and validation of Infectious Disease Dx tests.</title>
        <authorList>
            <person name="Minogue T."/>
            <person name="Wolcott M."/>
            <person name="Wasieloski L."/>
            <person name="Aguilar W."/>
            <person name="Moore D."/>
            <person name="Tallon L."/>
            <person name="Sadzewicz L."/>
            <person name="Ott S."/>
            <person name="Zhao X."/>
            <person name="Nagaraj S."/>
            <person name="Vavikolanu K."/>
            <person name="Aluvathingal J."/>
            <person name="Nadendla S."/>
            <person name="Sichtig H."/>
        </authorList>
    </citation>
    <scope>NUCLEOTIDE SEQUENCE [LARGE SCALE GENOMIC DNA]</scope>
    <source>
        <strain evidence="3">FDAARGOS_390</strain>
    </source>
</reference>
<keyword evidence="1" id="KW-0732">Signal</keyword>
<feature type="chain" id="PRO_5012473279" description="D-lyxose/D-mannose family sugar isomerase" evidence="1">
    <location>
        <begin position="28"/>
        <end position="224"/>
    </location>
</feature>
<proteinExistence type="predicted"/>
<organism evidence="2 3">
    <name type="scientific">Burkholderia gladioli</name>
    <name type="common">Pseudomonas marginata</name>
    <name type="synonym">Phytomonas marginata</name>
    <dbReference type="NCBI Taxonomy" id="28095"/>
    <lineage>
        <taxon>Bacteria</taxon>
        <taxon>Pseudomonadati</taxon>
        <taxon>Pseudomonadota</taxon>
        <taxon>Betaproteobacteria</taxon>
        <taxon>Burkholderiales</taxon>
        <taxon>Burkholderiaceae</taxon>
        <taxon>Burkholderia</taxon>
    </lineage>
</organism>
<dbReference type="EMBL" id="PDDY01000001">
    <property type="protein sequence ID" value="PEH42136.1"/>
    <property type="molecule type" value="Genomic_DNA"/>
</dbReference>
<evidence type="ECO:0008006" key="4">
    <source>
        <dbReference type="Google" id="ProtNLM"/>
    </source>
</evidence>
<sequence>MANSRFRIFFPLLFTLLLGGGTTAAMAEPASPTAHRVYTNADFYVDGVFQKEVAKDAIAQLAESYGQRITPEMRAQLWISDFGLHDFEHVGLTEMIWVNQQQYGYYAMTMYLLPNQMLPEHRHMPIASPPARPAKHESWRVLHGWVYDFSEIGPKSAEIPAIPKSFGPVRSQNVVVQHEGEVRQLKQLESWHFMMASPQGAIVDEYGNWQDHRGWFSSNPKVAP</sequence>
<dbReference type="Gene3D" id="2.60.120.10">
    <property type="entry name" value="Jelly Rolls"/>
    <property type="match status" value="1"/>
</dbReference>
<evidence type="ECO:0000313" key="2">
    <source>
        <dbReference type="EMBL" id="PEH42136.1"/>
    </source>
</evidence>
<feature type="signal peptide" evidence="1">
    <location>
        <begin position="1"/>
        <end position="27"/>
    </location>
</feature>
<dbReference type="InterPro" id="IPR014710">
    <property type="entry name" value="RmlC-like_jellyroll"/>
</dbReference>
<gene>
    <name evidence="2" type="ORF">CRM94_08275</name>
</gene>
<protein>
    <recommendedName>
        <fullName evidence="4">D-lyxose/D-mannose family sugar isomerase</fullName>
    </recommendedName>
</protein>
<dbReference type="Proteomes" id="UP000220629">
    <property type="component" value="Unassembled WGS sequence"/>
</dbReference>
<dbReference type="AlphaFoldDB" id="A0A2A7SF16"/>
<evidence type="ECO:0000256" key="1">
    <source>
        <dbReference type="SAM" id="SignalP"/>
    </source>
</evidence>